<dbReference type="EMBL" id="CASHSV030000024">
    <property type="protein sequence ID" value="CAJ2640422.1"/>
    <property type="molecule type" value="Genomic_DNA"/>
</dbReference>
<sequence length="468" mass="52444">MAYEKVTLNLKMKDVELVKPSKFTPPCILSLSTLDNRGIYNNHCQTVHVYRSSATRDSDSSFDHCHVFKEALSKALFYYYPLAGRLVKHADDGILRVNCNPNAENYGVPFLEAIANCTLSSINYLDNNTNTEIAKHLVLVPQDLSYPLVFKVTKFLCGGFTIGMGVLHAVCDGFGASQFFNTIVELARGRIEPSVIPVWERERLVGSITKQPFPLFPMRKESIAFSPFLNQTNSTNIKQYCFKVEGEMITKLKLSLMKESENENIRFTTFESLAAYIWRSRARALKLNNNGDTMLTVLVGMRRNLKDFDPIPKGFYGNSVMEANIVLKVSDLNEMSLYEIVKLIKEAKNVASTADYVKNTIDSLETNFKYPVNMEKSTGAVTVLTEWKHLGFMGENLDFGGNEIVNLVPAPCKMFASIEISVLSSSNKFDDVVPSMKGGVNLFTTLPVAAMPKFKEEIEALRTLSVDI</sequence>
<comment type="caution">
    <text evidence="1">The sequence shown here is derived from an EMBL/GenBank/DDBJ whole genome shotgun (WGS) entry which is preliminary data.</text>
</comment>
<dbReference type="Proteomes" id="UP001177021">
    <property type="component" value="Unassembled WGS sequence"/>
</dbReference>
<evidence type="ECO:0000313" key="1">
    <source>
        <dbReference type="EMBL" id="CAJ2640422.1"/>
    </source>
</evidence>
<gene>
    <name evidence="1" type="ORF">MILVUS5_LOCUS10274</name>
</gene>
<keyword evidence="2" id="KW-1185">Reference proteome</keyword>
<organism evidence="1 2">
    <name type="scientific">Trifolium pratense</name>
    <name type="common">Red clover</name>
    <dbReference type="NCBI Taxonomy" id="57577"/>
    <lineage>
        <taxon>Eukaryota</taxon>
        <taxon>Viridiplantae</taxon>
        <taxon>Streptophyta</taxon>
        <taxon>Embryophyta</taxon>
        <taxon>Tracheophyta</taxon>
        <taxon>Spermatophyta</taxon>
        <taxon>Magnoliopsida</taxon>
        <taxon>eudicotyledons</taxon>
        <taxon>Gunneridae</taxon>
        <taxon>Pentapetalae</taxon>
        <taxon>rosids</taxon>
        <taxon>fabids</taxon>
        <taxon>Fabales</taxon>
        <taxon>Fabaceae</taxon>
        <taxon>Papilionoideae</taxon>
        <taxon>50 kb inversion clade</taxon>
        <taxon>NPAAA clade</taxon>
        <taxon>Hologalegina</taxon>
        <taxon>IRL clade</taxon>
        <taxon>Trifolieae</taxon>
        <taxon>Trifolium</taxon>
    </lineage>
</organism>
<name>A0ACB0J9T1_TRIPR</name>
<accession>A0ACB0J9T1</accession>
<protein>
    <submittedName>
        <fullName evidence="1">Uncharacterized protein</fullName>
    </submittedName>
</protein>
<evidence type="ECO:0000313" key="2">
    <source>
        <dbReference type="Proteomes" id="UP001177021"/>
    </source>
</evidence>
<proteinExistence type="predicted"/>
<reference evidence="1" key="1">
    <citation type="submission" date="2023-10" db="EMBL/GenBank/DDBJ databases">
        <authorList>
            <person name="Rodriguez Cubillos JULIANA M."/>
            <person name="De Vega J."/>
        </authorList>
    </citation>
    <scope>NUCLEOTIDE SEQUENCE</scope>
</reference>